<dbReference type="OrthoDB" id="3021720at2759"/>
<keyword evidence="2" id="KW-1185">Reference proteome</keyword>
<organism evidence="1 2">
    <name type="scientific">Sphagnurus paluster</name>
    <dbReference type="NCBI Taxonomy" id="117069"/>
    <lineage>
        <taxon>Eukaryota</taxon>
        <taxon>Fungi</taxon>
        <taxon>Dikarya</taxon>
        <taxon>Basidiomycota</taxon>
        <taxon>Agaricomycotina</taxon>
        <taxon>Agaricomycetes</taxon>
        <taxon>Agaricomycetidae</taxon>
        <taxon>Agaricales</taxon>
        <taxon>Tricholomatineae</taxon>
        <taxon>Lyophyllaceae</taxon>
        <taxon>Sphagnurus</taxon>
    </lineage>
</organism>
<accession>A0A9P7GK33</accession>
<name>A0A9P7GK33_9AGAR</name>
<sequence>MRTSRHGYSSAADISRILDPIYASPNAHASTSACVDSDGELHDPDFRCFPLSHHDSEHERTSQFAAYKKATRPCWEYCPYDETEEVEFDDAHTTKKHSYKQRYPAYHNDSPPASFVEHREEEESTLEPVRSVKHILERTKREFRSRFSIHGDDSQADFISSPTQTPPAYDWTRTYDYKARRQWAVIDEHVRLSIFRAKKRLRHCIAQI</sequence>
<reference evidence="1" key="1">
    <citation type="submission" date="2021-02" db="EMBL/GenBank/DDBJ databases">
        <authorList>
            <person name="Nieuwenhuis M."/>
            <person name="Van De Peppel L.J.J."/>
        </authorList>
    </citation>
    <scope>NUCLEOTIDE SEQUENCE</scope>
    <source>
        <strain evidence="1">D49</strain>
    </source>
</reference>
<evidence type="ECO:0000313" key="2">
    <source>
        <dbReference type="Proteomes" id="UP000717328"/>
    </source>
</evidence>
<dbReference type="AlphaFoldDB" id="A0A9P7GK33"/>
<reference evidence="1" key="2">
    <citation type="submission" date="2021-10" db="EMBL/GenBank/DDBJ databases">
        <title>Phylogenomics reveals ancestral predisposition of the termite-cultivated fungus Termitomyces towards a domesticated lifestyle.</title>
        <authorList>
            <person name="Auxier B."/>
            <person name="Grum-Grzhimaylo A."/>
            <person name="Cardenas M.E."/>
            <person name="Lodge J.D."/>
            <person name="Laessoe T."/>
            <person name="Pedersen O."/>
            <person name="Smith M.E."/>
            <person name="Kuyper T.W."/>
            <person name="Franco-Molano E.A."/>
            <person name="Baroni T.J."/>
            <person name="Aanen D.K."/>
        </authorList>
    </citation>
    <scope>NUCLEOTIDE SEQUENCE</scope>
    <source>
        <strain evidence="1">D49</strain>
    </source>
</reference>
<proteinExistence type="predicted"/>
<dbReference type="PROSITE" id="PS51257">
    <property type="entry name" value="PROKAR_LIPOPROTEIN"/>
    <property type="match status" value="1"/>
</dbReference>
<evidence type="ECO:0000313" key="1">
    <source>
        <dbReference type="EMBL" id="KAG5650735.1"/>
    </source>
</evidence>
<protein>
    <submittedName>
        <fullName evidence="1">Uncharacterized protein</fullName>
    </submittedName>
</protein>
<dbReference type="Proteomes" id="UP000717328">
    <property type="component" value="Unassembled WGS sequence"/>
</dbReference>
<comment type="caution">
    <text evidence="1">The sequence shown here is derived from an EMBL/GenBank/DDBJ whole genome shotgun (WGS) entry which is preliminary data.</text>
</comment>
<gene>
    <name evidence="1" type="ORF">H0H81_011235</name>
</gene>
<dbReference type="EMBL" id="JABCKI010000376">
    <property type="protein sequence ID" value="KAG5650735.1"/>
    <property type="molecule type" value="Genomic_DNA"/>
</dbReference>